<comment type="caution">
    <text evidence="1">The sequence shown here is derived from an EMBL/GenBank/DDBJ whole genome shotgun (WGS) entry which is preliminary data.</text>
</comment>
<gene>
    <name evidence="1" type="ORF">C4F50_10645</name>
</gene>
<dbReference type="Proteomes" id="UP000640614">
    <property type="component" value="Unassembled WGS sequence"/>
</dbReference>
<keyword evidence="2" id="KW-1185">Reference proteome</keyword>
<sequence>MHKRDACASLGKVKKWFRDVRRKIIMEDISEKFRKYLFKVLYKKESYFLVWGAYLETDEEFILRDKNDRILIFPDFITLKNYVNNEINMSELNDWVNSFKDISNVKIIDFDILSKLKNEKELNEKNIQIWHNLSILIEFYSDLLYINNEYLENASLEIFLEIYNNNFIWNNHSKTDFTIDKKFLIEVEKILSFLEQKILIIEPSSPKSSNEKLRKHL</sequence>
<evidence type="ECO:0000313" key="2">
    <source>
        <dbReference type="Proteomes" id="UP000640614"/>
    </source>
</evidence>
<name>A0ABR9TJG0_9FLAO</name>
<accession>A0ABR9TJG0</accession>
<protein>
    <submittedName>
        <fullName evidence="1">Uncharacterized protein</fullName>
    </submittedName>
</protein>
<evidence type="ECO:0000313" key="1">
    <source>
        <dbReference type="EMBL" id="MBE8725406.1"/>
    </source>
</evidence>
<reference evidence="1 2" key="1">
    <citation type="submission" date="2018-07" db="EMBL/GenBank/DDBJ databases">
        <title>Genome assembly of strain KB82.</title>
        <authorList>
            <person name="Kukolya J."/>
            <person name="Horvath B."/>
            <person name="Nagy I."/>
            <person name="Toth A."/>
        </authorList>
    </citation>
    <scope>NUCLEOTIDE SEQUENCE [LARGE SCALE GENOMIC DNA]</scope>
    <source>
        <strain evidence="1 2">Kb82</strain>
    </source>
</reference>
<organism evidence="1 2">
    <name type="scientific">Flavobacterium hungaricum</name>
    <dbReference type="NCBI Taxonomy" id="2082725"/>
    <lineage>
        <taxon>Bacteria</taxon>
        <taxon>Pseudomonadati</taxon>
        <taxon>Bacteroidota</taxon>
        <taxon>Flavobacteriia</taxon>
        <taxon>Flavobacteriales</taxon>
        <taxon>Flavobacteriaceae</taxon>
        <taxon>Flavobacterium</taxon>
    </lineage>
</organism>
<proteinExistence type="predicted"/>
<dbReference type="EMBL" id="PRDM01000002">
    <property type="protein sequence ID" value="MBE8725406.1"/>
    <property type="molecule type" value="Genomic_DNA"/>
</dbReference>